<organism evidence="7 8">
    <name type="scientific">Streptomyces bottropensis ATCC 25435</name>
    <dbReference type="NCBI Taxonomy" id="1054862"/>
    <lineage>
        <taxon>Bacteria</taxon>
        <taxon>Bacillati</taxon>
        <taxon>Actinomycetota</taxon>
        <taxon>Actinomycetes</taxon>
        <taxon>Kitasatosporales</taxon>
        <taxon>Streptomycetaceae</taxon>
        <taxon>Streptomyces</taxon>
    </lineage>
</organism>
<proteinExistence type="predicted"/>
<accession>M3D373</accession>
<dbReference type="PROSITE" id="PS00356">
    <property type="entry name" value="HTH_LACI_1"/>
    <property type="match status" value="1"/>
</dbReference>
<dbReference type="Pfam" id="PF13377">
    <property type="entry name" value="Peripla_BP_3"/>
    <property type="match status" value="1"/>
</dbReference>
<dbReference type="InterPro" id="IPR010982">
    <property type="entry name" value="Lambda_DNA-bd_dom_sf"/>
</dbReference>
<dbReference type="SMART" id="SM00354">
    <property type="entry name" value="HTH_LACI"/>
    <property type="match status" value="1"/>
</dbReference>
<sequence>MSVRTRTHAHQLPATETVLTRQTRRPYGRRPTLDDVARGSGVSKSTVSRVINGEDKVRAAVVERVREVIAELGYVPNSAARQLVTRRNNAIAVVASQPQNRLFIDPFFDLHLRGIRKELVAHGAQPVLLFLEEPEEYPRVSDFLGGGHVDGALLFSLRSDDPLPGMIDRLGLPAVFGGRPMLRDGEPVHDRVYVDADNRGGAREAVRHLLALGRERIATITGPVEREASAFDRLDGYRDLLPEAPPEMIEHSDYTRQGGVSAMTALLDRRPDLDAVFVASDLMASGALQVLRERGRRVPDDVAVVGFDDLTPIAEHTDPPLTTVHQDIEGMGRLMARLLFRHTEDLAGPGEPGAESPLASVITPTRLVVRQSA</sequence>
<dbReference type="EMBL" id="KB405098">
    <property type="protein sequence ID" value="EMF50572.1"/>
    <property type="molecule type" value="Genomic_DNA"/>
</dbReference>
<dbReference type="PANTHER" id="PTHR30146:SF109">
    <property type="entry name" value="HTH-TYPE TRANSCRIPTIONAL REGULATOR GALS"/>
    <property type="match status" value="1"/>
</dbReference>
<protein>
    <submittedName>
        <fullName evidence="7">LacI family transcriptional regulator</fullName>
    </submittedName>
</protein>
<dbReference type="Pfam" id="PF00356">
    <property type="entry name" value="LacI"/>
    <property type="match status" value="1"/>
</dbReference>
<dbReference type="GO" id="GO:0000976">
    <property type="term" value="F:transcription cis-regulatory region binding"/>
    <property type="evidence" value="ECO:0007669"/>
    <property type="project" value="TreeGrafter"/>
</dbReference>
<keyword evidence="1" id="KW-0805">Transcription regulation</keyword>
<evidence type="ECO:0000313" key="8">
    <source>
        <dbReference type="Proteomes" id="UP000030760"/>
    </source>
</evidence>
<evidence type="ECO:0000313" key="7">
    <source>
        <dbReference type="EMBL" id="EMF50572.1"/>
    </source>
</evidence>
<dbReference type="PROSITE" id="PS50943">
    <property type="entry name" value="HTH_CROC1"/>
    <property type="match status" value="1"/>
</dbReference>
<evidence type="ECO:0000259" key="5">
    <source>
        <dbReference type="PROSITE" id="PS50932"/>
    </source>
</evidence>
<dbReference type="InterPro" id="IPR001387">
    <property type="entry name" value="Cro/C1-type_HTH"/>
</dbReference>
<dbReference type="InterPro" id="IPR046335">
    <property type="entry name" value="LacI/GalR-like_sensor"/>
</dbReference>
<dbReference type="InterPro" id="IPR000843">
    <property type="entry name" value="HTH_LacI"/>
</dbReference>
<dbReference type="Gene3D" id="1.10.260.40">
    <property type="entry name" value="lambda repressor-like DNA-binding domains"/>
    <property type="match status" value="1"/>
</dbReference>
<dbReference type="SUPFAM" id="SSF53822">
    <property type="entry name" value="Periplasmic binding protein-like I"/>
    <property type="match status" value="1"/>
</dbReference>
<reference evidence="8" key="1">
    <citation type="journal article" date="2013" name="Genome Announc.">
        <title>Draft Genome Sequence of Streptomyces bottropensis ATCC 25435, a Bottromycin-Producing Actinomycete.</title>
        <authorList>
            <person name="Zhang H."/>
            <person name="Zhou W."/>
            <person name="Zhuang Y."/>
            <person name="Liang X."/>
            <person name="Liu T."/>
        </authorList>
    </citation>
    <scope>NUCLEOTIDE SEQUENCE [LARGE SCALE GENOMIC DNA]</scope>
    <source>
        <strain evidence="8">ATCC 25435</strain>
    </source>
</reference>
<evidence type="ECO:0000256" key="3">
    <source>
        <dbReference type="ARBA" id="ARBA00023163"/>
    </source>
</evidence>
<feature type="domain" description="HTH lacI-type" evidence="5">
    <location>
        <begin position="31"/>
        <end position="85"/>
    </location>
</feature>
<dbReference type="SUPFAM" id="SSF47413">
    <property type="entry name" value="lambda repressor-like DNA-binding domains"/>
    <property type="match status" value="1"/>
</dbReference>
<feature type="region of interest" description="Disordered" evidence="4">
    <location>
        <begin position="1"/>
        <end position="40"/>
    </location>
</feature>
<dbReference type="InterPro" id="IPR028082">
    <property type="entry name" value="Peripla_BP_I"/>
</dbReference>
<dbReference type="CDD" id="cd01392">
    <property type="entry name" value="HTH_LacI"/>
    <property type="match status" value="1"/>
</dbReference>
<evidence type="ECO:0000256" key="2">
    <source>
        <dbReference type="ARBA" id="ARBA00023125"/>
    </source>
</evidence>
<dbReference type="PRINTS" id="PR00036">
    <property type="entry name" value="HTHLACI"/>
</dbReference>
<evidence type="ECO:0000256" key="1">
    <source>
        <dbReference type="ARBA" id="ARBA00023015"/>
    </source>
</evidence>
<evidence type="ECO:0000259" key="6">
    <source>
        <dbReference type="PROSITE" id="PS50943"/>
    </source>
</evidence>
<name>M3D373_9ACTN</name>
<dbReference type="PROSITE" id="PS50932">
    <property type="entry name" value="HTH_LACI_2"/>
    <property type="match status" value="1"/>
</dbReference>
<dbReference type="PANTHER" id="PTHR30146">
    <property type="entry name" value="LACI-RELATED TRANSCRIPTIONAL REPRESSOR"/>
    <property type="match status" value="1"/>
</dbReference>
<dbReference type="CDD" id="cd06267">
    <property type="entry name" value="PBP1_LacI_sugar_binding-like"/>
    <property type="match status" value="1"/>
</dbReference>
<dbReference type="Proteomes" id="UP000030760">
    <property type="component" value="Unassembled WGS sequence"/>
</dbReference>
<dbReference type="AlphaFoldDB" id="M3D373"/>
<keyword evidence="3" id="KW-0804">Transcription</keyword>
<evidence type="ECO:0000256" key="4">
    <source>
        <dbReference type="SAM" id="MobiDB-lite"/>
    </source>
</evidence>
<dbReference type="GO" id="GO:0003700">
    <property type="term" value="F:DNA-binding transcription factor activity"/>
    <property type="evidence" value="ECO:0007669"/>
    <property type="project" value="TreeGrafter"/>
</dbReference>
<keyword evidence="2" id="KW-0238">DNA-binding</keyword>
<feature type="domain" description="HTH cro/C1-type" evidence="6">
    <location>
        <begin position="32"/>
        <end position="75"/>
    </location>
</feature>
<gene>
    <name evidence="7" type="ORF">SBD_8136</name>
</gene>
<dbReference type="Gene3D" id="3.40.50.2300">
    <property type="match status" value="2"/>
</dbReference>